<dbReference type="Proteomes" id="UP000801492">
    <property type="component" value="Unassembled WGS sequence"/>
</dbReference>
<accession>A0A8K0DCC6</accession>
<evidence type="ECO:0000259" key="2">
    <source>
        <dbReference type="Pfam" id="PF05225"/>
    </source>
</evidence>
<comment type="caution">
    <text evidence="3">The sequence shown here is derived from an EMBL/GenBank/DDBJ whole genome shotgun (WGS) entry which is preliminary data.</text>
</comment>
<proteinExistence type="predicted"/>
<dbReference type="SUPFAM" id="SSF46689">
    <property type="entry name" value="Homeodomain-like"/>
    <property type="match status" value="1"/>
</dbReference>
<keyword evidence="4" id="KW-1185">Reference proteome</keyword>
<dbReference type="Pfam" id="PF05225">
    <property type="entry name" value="HTH_psq"/>
    <property type="match status" value="1"/>
</dbReference>
<dbReference type="Gene3D" id="1.10.10.60">
    <property type="entry name" value="Homeodomain-like"/>
    <property type="match status" value="1"/>
</dbReference>
<dbReference type="EMBL" id="VTPC01001578">
    <property type="protein sequence ID" value="KAF2901481.1"/>
    <property type="molecule type" value="Genomic_DNA"/>
</dbReference>
<evidence type="ECO:0000313" key="4">
    <source>
        <dbReference type="Proteomes" id="UP000801492"/>
    </source>
</evidence>
<dbReference type="AlphaFoldDB" id="A0A8K0DCC6"/>
<feature type="domain" description="HTH psq-type" evidence="2">
    <location>
        <begin position="17"/>
        <end position="51"/>
    </location>
</feature>
<evidence type="ECO:0000256" key="1">
    <source>
        <dbReference type="ARBA" id="ARBA00004123"/>
    </source>
</evidence>
<protein>
    <recommendedName>
        <fullName evidence="2">HTH psq-type domain-containing protein</fullName>
    </recommendedName>
</protein>
<evidence type="ECO:0000313" key="3">
    <source>
        <dbReference type="EMBL" id="KAF2901481.1"/>
    </source>
</evidence>
<comment type="subcellular location">
    <subcellularLocation>
        <location evidence="1">Nucleus</location>
    </subcellularLocation>
</comment>
<dbReference type="GO" id="GO:0005634">
    <property type="term" value="C:nucleus"/>
    <property type="evidence" value="ECO:0007669"/>
    <property type="project" value="UniProtKB-SubCell"/>
</dbReference>
<organism evidence="3 4">
    <name type="scientific">Ignelater luminosus</name>
    <name type="common">Cucubano</name>
    <name type="synonym">Pyrophorus luminosus</name>
    <dbReference type="NCBI Taxonomy" id="2038154"/>
    <lineage>
        <taxon>Eukaryota</taxon>
        <taxon>Metazoa</taxon>
        <taxon>Ecdysozoa</taxon>
        <taxon>Arthropoda</taxon>
        <taxon>Hexapoda</taxon>
        <taxon>Insecta</taxon>
        <taxon>Pterygota</taxon>
        <taxon>Neoptera</taxon>
        <taxon>Endopterygota</taxon>
        <taxon>Coleoptera</taxon>
        <taxon>Polyphaga</taxon>
        <taxon>Elateriformia</taxon>
        <taxon>Elateroidea</taxon>
        <taxon>Elateridae</taxon>
        <taxon>Agrypninae</taxon>
        <taxon>Pyrophorini</taxon>
        <taxon>Ignelater</taxon>
    </lineage>
</organism>
<dbReference type="InterPro" id="IPR007889">
    <property type="entry name" value="HTH_Psq"/>
</dbReference>
<name>A0A8K0DCC6_IGNLU</name>
<reference evidence="3" key="1">
    <citation type="submission" date="2019-08" db="EMBL/GenBank/DDBJ databases">
        <title>The genome of the North American firefly Photinus pyralis.</title>
        <authorList>
            <consortium name="Photinus pyralis genome working group"/>
            <person name="Fallon T.R."/>
            <person name="Sander Lower S.E."/>
            <person name="Weng J.-K."/>
        </authorList>
    </citation>
    <scope>NUCLEOTIDE SEQUENCE</scope>
    <source>
        <strain evidence="3">TRF0915ILg1</strain>
        <tissue evidence="3">Whole body</tissue>
    </source>
</reference>
<dbReference type="GO" id="GO:0003677">
    <property type="term" value="F:DNA binding"/>
    <property type="evidence" value="ECO:0007669"/>
    <property type="project" value="InterPro"/>
</dbReference>
<gene>
    <name evidence="3" type="ORF">ILUMI_04706</name>
</gene>
<sequence>MPKKRERSTNKALWSTETMEAALKEVTSGESIRKSAARFDIPFTTLKDRVKADKCYGPSLCRKCVFNKDKEKEIEEHVLLLPKLHFGLTLIELRRLAFEFAETNNIKNNFCRNTRLTGKDWLYGFLKRHPKISLRIPEATSVNRVMAFNSEGKMSLFAALLVQQDIMSPQCSSSPEKECYFSYGKMDHLEQYITAPKIDE</sequence>
<dbReference type="InterPro" id="IPR009057">
    <property type="entry name" value="Homeodomain-like_sf"/>
</dbReference>
<dbReference type="OrthoDB" id="6774180at2759"/>